<proteinExistence type="predicted"/>
<evidence type="ECO:0000313" key="2">
    <source>
        <dbReference type="EMBL" id="GAA0923340.1"/>
    </source>
</evidence>
<dbReference type="Proteomes" id="UP001500542">
    <property type="component" value="Unassembled WGS sequence"/>
</dbReference>
<comment type="caution">
    <text evidence="2">The sequence shown here is derived from an EMBL/GenBank/DDBJ whole genome shotgun (WGS) entry which is preliminary data.</text>
</comment>
<protein>
    <submittedName>
        <fullName evidence="2">Uncharacterized protein</fullName>
    </submittedName>
</protein>
<keyword evidence="3" id="KW-1185">Reference proteome</keyword>
<reference evidence="3" key="1">
    <citation type="journal article" date="2019" name="Int. J. Syst. Evol. Microbiol.">
        <title>The Global Catalogue of Microorganisms (GCM) 10K type strain sequencing project: providing services to taxonomists for standard genome sequencing and annotation.</title>
        <authorList>
            <consortium name="The Broad Institute Genomics Platform"/>
            <consortium name="The Broad Institute Genome Sequencing Center for Infectious Disease"/>
            <person name="Wu L."/>
            <person name="Ma J."/>
        </authorList>
    </citation>
    <scope>NUCLEOTIDE SEQUENCE [LARGE SCALE GENOMIC DNA]</scope>
    <source>
        <strain evidence="3">JCM 10977</strain>
    </source>
</reference>
<sequence length="119" mass="12973">MRFSHKMCDTRRVETLDVGFSGLRSHHWSTGESGGNPGLPRSGKRMKQSREPEYLRPVRVPPARAVRDLEGGSQGEQATGRATPVYRTGEEVPATRCTTGRSAQHSGSVRWRRAAGGAG</sequence>
<feature type="region of interest" description="Disordered" evidence="1">
    <location>
        <begin position="22"/>
        <end position="119"/>
    </location>
</feature>
<accession>A0ABP3ZMF8</accession>
<organism evidence="2 3">
    <name type="scientific">Kribbella koreensis</name>
    <dbReference type="NCBI Taxonomy" id="57909"/>
    <lineage>
        <taxon>Bacteria</taxon>
        <taxon>Bacillati</taxon>
        <taxon>Actinomycetota</taxon>
        <taxon>Actinomycetes</taxon>
        <taxon>Propionibacteriales</taxon>
        <taxon>Kribbellaceae</taxon>
        <taxon>Kribbella</taxon>
    </lineage>
</organism>
<dbReference type="EMBL" id="BAAAHK010000001">
    <property type="protein sequence ID" value="GAA0923340.1"/>
    <property type="molecule type" value="Genomic_DNA"/>
</dbReference>
<feature type="compositionally biased region" description="Polar residues" evidence="1">
    <location>
        <begin position="96"/>
        <end position="107"/>
    </location>
</feature>
<gene>
    <name evidence="2" type="ORF">GCM10009554_01420</name>
</gene>
<evidence type="ECO:0000313" key="3">
    <source>
        <dbReference type="Proteomes" id="UP001500542"/>
    </source>
</evidence>
<evidence type="ECO:0000256" key="1">
    <source>
        <dbReference type="SAM" id="MobiDB-lite"/>
    </source>
</evidence>
<name>A0ABP3ZMF8_9ACTN</name>